<dbReference type="AlphaFoldDB" id="A0A366U472"/>
<reference evidence="1 2" key="1">
    <citation type="submission" date="2018-06" db="EMBL/GenBank/DDBJ databases">
        <authorList>
            <consortium name="Pathogen Informatics"/>
            <person name="Doyle S."/>
        </authorList>
    </citation>
    <scope>NUCLEOTIDE SEQUENCE [LARGE SCALE GENOMIC DNA]</scope>
    <source>
        <strain evidence="1 2">NCTC12360</strain>
    </source>
</reference>
<evidence type="ECO:0000313" key="2">
    <source>
        <dbReference type="Proteomes" id="UP000254807"/>
    </source>
</evidence>
<gene>
    <name evidence="1" type="ORF">NCTC12360_01569</name>
</gene>
<protein>
    <submittedName>
        <fullName evidence="1">Uncharacterized protein</fullName>
    </submittedName>
</protein>
<keyword evidence="2" id="KW-1185">Reference proteome</keyword>
<name>A0A366U472_ENTGA</name>
<organism evidence="1 2">
    <name type="scientific">Enterococcus gallinarum</name>
    <dbReference type="NCBI Taxonomy" id="1353"/>
    <lineage>
        <taxon>Bacteria</taxon>
        <taxon>Bacillati</taxon>
        <taxon>Bacillota</taxon>
        <taxon>Bacilli</taxon>
        <taxon>Lactobacillales</taxon>
        <taxon>Enterococcaceae</taxon>
        <taxon>Enterococcus</taxon>
    </lineage>
</organism>
<accession>A0A366U472</accession>
<sequence>MMSILQPFGEPIERTEFIQHYMKLFVQVIKHTHQIDEFYSKEIEYLLAEKQKIALLYDYFVEMYDRAPDYFYLSDTLTTNFLAKEHLFASHTKNLMCVEHFVNTYLHLLKTQKICTFEAFRTDYLFILDREAYHAKLAFEKQNQAIEGYPELRIQNNSFLQQRLLKQLINGFHQRNKAYQKDQ</sequence>
<evidence type="ECO:0000313" key="1">
    <source>
        <dbReference type="EMBL" id="STD83109.1"/>
    </source>
</evidence>
<proteinExistence type="predicted"/>
<dbReference type="Proteomes" id="UP000254807">
    <property type="component" value="Unassembled WGS sequence"/>
</dbReference>
<dbReference type="EMBL" id="UFYW01000001">
    <property type="protein sequence ID" value="STD83109.1"/>
    <property type="molecule type" value="Genomic_DNA"/>
</dbReference>